<keyword evidence="6" id="KW-1185">Reference proteome</keyword>
<feature type="transmembrane region" description="Helical" evidence="3">
    <location>
        <begin position="200"/>
        <end position="221"/>
    </location>
</feature>
<name>A0A9W7E651_9STRA</name>
<feature type="coiled-coil region" evidence="1">
    <location>
        <begin position="403"/>
        <end position="430"/>
    </location>
</feature>
<dbReference type="AlphaFoldDB" id="A0A9W7E651"/>
<evidence type="ECO:0000313" key="6">
    <source>
        <dbReference type="Proteomes" id="UP001165122"/>
    </source>
</evidence>
<dbReference type="Proteomes" id="UP001165122">
    <property type="component" value="Unassembled WGS sequence"/>
</dbReference>
<evidence type="ECO:0000256" key="4">
    <source>
        <dbReference type="SAM" id="SignalP"/>
    </source>
</evidence>
<dbReference type="InterPro" id="IPR032675">
    <property type="entry name" value="LRR_dom_sf"/>
</dbReference>
<keyword evidence="3" id="KW-0812">Transmembrane</keyword>
<feature type="transmembrane region" description="Helical" evidence="3">
    <location>
        <begin position="467"/>
        <end position="486"/>
    </location>
</feature>
<feature type="transmembrane region" description="Helical" evidence="3">
    <location>
        <begin position="498"/>
        <end position="516"/>
    </location>
</feature>
<feature type="transmembrane region" description="Helical" evidence="3">
    <location>
        <begin position="700"/>
        <end position="723"/>
    </location>
</feature>
<dbReference type="EMBL" id="BRXW01000609">
    <property type="protein sequence ID" value="GMH69694.1"/>
    <property type="molecule type" value="Genomic_DNA"/>
</dbReference>
<feature type="transmembrane region" description="Helical" evidence="3">
    <location>
        <begin position="729"/>
        <end position="750"/>
    </location>
</feature>
<keyword evidence="1" id="KW-0175">Coiled coil</keyword>
<proteinExistence type="predicted"/>
<protein>
    <recommendedName>
        <fullName evidence="7">Leucine-rich repeat-containing N-terminal plant-type domain-containing protein</fullName>
    </recommendedName>
</protein>
<feature type="signal peptide" evidence="4">
    <location>
        <begin position="1"/>
        <end position="20"/>
    </location>
</feature>
<feature type="transmembrane region" description="Helical" evidence="3">
    <location>
        <begin position="297"/>
        <end position="319"/>
    </location>
</feature>
<dbReference type="PANTHER" id="PTHR48007">
    <property type="entry name" value="LEUCINE-RICH REPEAT RECEPTOR-LIKE PROTEIN KINASE PXC1"/>
    <property type="match status" value="1"/>
</dbReference>
<feature type="region of interest" description="Disordered" evidence="2">
    <location>
        <begin position="765"/>
        <end position="791"/>
    </location>
</feature>
<keyword evidence="3" id="KW-0472">Membrane</keyword>
<feature type="transmembrane region" description="Helical" evidence="3">
    <location>
        <begin position="340"/>
        <end position="357"/>
    </location>
</feature>
<feature type="compositionally biased region" description="Basic and acidic residues" evidence="2">
    <location>
        <begin position="765"/>
        <end position="774"/>
    </location>
</feature>
<evidence type="ECO:0000256" key="2">
    <source>
        <dbReference type="SAM" id="MobiDB-lite"/>
    </source>
</evidence>
<gene>
    <name evidence="5" type="ORF">TrLO_g11254</name>
</gene>
<keyword evidence="4" id="KW-0732">Signal</keyword>
<feature type="chain" id="PRO_5040909771" description="Leucine-rich repeat-containing N-terminal plant-type domain-containing protein" evidence="4">
    <location>
        <begin position="21"/>
        <end position="791"/>
    </location>
</feature>
<evidence type="ECO:0000256" key="1">
    <source>
        <dbReference type="SAM" id="Coils"/>
    </source>
</evidence>
<dbReference type="PANTHER" id="PTHR48007:SF4">
    <property type="entry name" value="LEUCINE-RICH REPEAT RECEPTOR-LIKE PROTEIN KINASE PXC1"/>
    <property type="match status" value="1"/>
</dbReference>
<feature type="transmembrane region" description="Helical" evidence="3">
    <location>
        <begin position="242"/>
        <end position="265"/>
    </location>
</feature>
<comment type="caution">
    <text evidence="5">The sequence shown here is derived from an EMBL/GenBank/DDBJ whole genome shotgun (WGS) entry which is preliminary data.</text>
</comment>
<dbReference type="InterPro" id="IPR046959">
    <property type="entry name" value="PRK1-6/SRF4-like"/>
</dbReference>
<evidence type="ECO:0000256" key="3">
    <source>
        <dbReference type="SAM" id="Phobius"/>
    </source>
</evidence>
<evidence type="ECO:0000313" key="5">
    <source>
        <dbReference type="EMBL" id="GMH69694.1"/>
    </source>
</evidence>
<accession>A0A9W7E651</accession>
<evidence type="ECO:0008006" key="7">
    <source>
        <dbReference type="Google" id="ProtNLM"/>
    </source>
</evidence>
<reference evidence="6" key="1">
    <citation type="journal article" date="2023" name="Commun. Biol.">
        <title>Genome analysis of Parmales, the sister group of diatoms, reveals the evolutionary specialization of diatoms from phago-mixotrophs to photoautotrophs.</title>
        <authorList>
            <person name="Ban H."/>
            <person name="Sato S."/>
            <person name="Yoshikawa S."/>
            <person name="Yamada K."/>
            <person name="Nakamura Y."/>
            <person name="Ichinomiya M."/>
            <person name="Sato N."/>
            <person name="Blanc-Mathieu R."/>
            <person name="Endo H."/>
            <person name="Kuwata A."/>
            <person name="Ogata H."/>
        </authorList>
    </citation>
    <scope>NUCLEOTIDE SEQUENCE [LARGE SCALE GENOMIC DNA]</scope>
    <source>
        <strain evidence="6">NIES 3700</strain>
    </source>
</reference>
<dbReference type="SUPFAM" id="SSF52058">
    <property type="entry name" value="L domain-like"/>
    <property type="match status" value="1"/>
</dbReference>
<sequence>MLPKFLSLTVLLTLPLDTPAISIQEAAGLEALAELTNVRDVTSIGWETPPHSTPYCEWEGVSCSGNVVNSLDLAGLGLTGTISTISPAIQNLTNLSDLDFSFNKLIGNLDSTLISKCRSSVSCDFSANKLDCGGDFQILVAGEIVDSDIQSCVFCRNCLKDGGCANGYSEGNSAHCDVCPSGTFEKGGVCNACENEFSGLVVPVGVFCGIACVVCFLNFLCKRLKVGPNFSLAVHNLIRYKQFAAVSQMLLIFSTVVGLQAPWFLNMTNFLTQLSVPFDIASPCFWSAIGDLSSGPYYFMMGWVILGGVALLVFIALHLHRIPGSIKFLGLGFFENVQKVAAVIVIQLPVVVIFATLKPTMMFNDGASIYGLEILEAPAFVFFNFLSLILIIFTMQRSLKKIIRRSRRMREALIQEMEDIEEEKGEEEAYKVVVEDIDRCRPFLAMFGIQYVTSGYGHEEKAFVQKVGTVILISTIRLCTLFAMDVGEIKSTTYLENTLLGACQACAFILVNWVYLGDMIKRPYVSHNYGKRRRGECGFLGNDIFNDSEVMVVRFSSWFLAGVTVRLVLTDLLNIEDTALLENVSCGVLVLGMAVCLSPLLKKVTAEVEPEGERETQIVEEINRILESTSFRESIYFSRACSSSVKYDSAYSVELKRWPVSPPEEPHICNILGCCCCARACRKDIHACVNHNYIFKPLSWMVYVMWLSLAFWIVASAFAFVYMAVNHTFLGFVVCPAPLFLCVCMEIRIFRDAGKWKDLDVGDAPDRESFHKPDSLNTTNPMGGENDDQKL</sequence>
<dbReference type="Gene3D" id="3.80.10.10">
    <property type="entry name" value="Ribonuclease Inhibitor"/>
    <property type="match status" value="1"/>
</dbReference>
<keyword evidence="3" id="KW-1133">Transmembrane helix</keyword>
<feature type="transmembrane region" description="Helical" evidence="3">
    <location>
        <begin position="377"/>
        <end position="399"/>
    </location>
</feature>
<organism evidence="5 6">
    <name type="scientific">Triparma laevis f. longispina</name>
    <dbReference type="NCBI Taxonomy" id="1714387"/>
    <lineage>
        <taxon>Eukaryota</taxon>
        <taxon>Sar</taxon>
        <taxon>Stramenopiles</taxon>
        <taxon>Ochrophyta</taxon>
        <taxon>Bolidophyceae</taxon>
        <taxon>Parmales</taxon>
        <taxon>Triparmaceae</taxon>
        <taxon>Triparma</taxon>
    </lineage>
</organism>
<dbReference type="OrthoDB" id="1055097at2759"/>